<gene>
    <name evidence="1" type="ORF">FKG94_14290</name>
</gene>
<dbReference type="RefSeq" id="WP_142905014.1">
    <property type="nucleotide sequence ID" value="NZ_ML660094.1"/>
</dbReference>
<dbReference type="AlphaFoldDB" id="A0A545TM13"/>
<sequence length="124" mass="14440">MSVYLTIAEAIRENQKKDLEVFTEFIDVSVDIVKGLGSIEKENKEIYATLDAEIMRFKQTKIGTDSLDMVLESNGRYQNIMQRVQLDFGIEARNQRLQYQIQDQQDRNKLANTYIEKNSVKLSE</sequence>
<name>A0A545TM13_9GAMM</name>
<accession>A0A545TM13</accession>
<organism evidence="1 2">
    <name type="scientific">Exilibacterium tricleocarpae</name>
    <dbReference type="NCBI Taxonomy" id="2591008"/>
    <lineage>
        <taxon>Bacteria</taxon>
        <taxon>Pseudomonadati</taxon>
        <taxon>Pseudomonadota</taxon>
        <taxon>Gammaproteobacteria</taxon>
        <taxon>Cellvibrionales</taxon>
        <taxon>Cellvibrionaceae</taxon>
        <taxon>Exilibacterium</taxon>
    </lineage>
</organism>
<protein>
    <submittedName>
        <fullName evidence="1">Uncharacterized protein</fullName>
    </submittedName>
</protein>
<comment type="caution">
    <text evidence="1">The sequence shown here is derived from an EMBL/GenBank/DDBJ whole genome shotgun (WGS) entry which is preliminary data.</text>
</comment>
<dbReference type="Proteomes" id="UP000319732">
    <property type="component" value="Unassembled WGS sequence"/>
</dbReference>
<proteinExistence type="predicted"/>
<evidence type="ECO:0000313" key="1">
    <source>
        <dbReference type="EMBL" id="TQV78234.1"/>
    </source>
</evidence>
<reference evidence="1 2" key="1">
    <citation type="submission" date="2019-06" db="EMBL/GenBank/DDBJ databases">
        <title>Whole genome sequence for Cellvibrionaceae sp. R142.</title>
        <authorList>
            <person name="Wang G."/>
        </authorList>
    </citation>
    <scope>NUCLEOTIDE SEQUENCE [LARGE SCALE GENOMIC DNA]</scope>
    <source>
        <strain evidence="1 2">R142</strain>
    </source>
</reference>
<evidence type="ECO:0000313" key="2">
    <source>
        <dbReference type="Proteomes" id="UP000319732"/>
    </source>
</evidence>
<keyword evidence="2" id="KW-1185">Reference proteome</keyword>
<dbReference type="EMBL" id="VHSG01000013">
    <property type="protein sequence ID" value="TQV78234.1"/>
    <property type="molecule type" value="Genomic_DNA"/>
</dbReference>